<dbReference type="EMBL" id="JBHTHM010000012">
    <property type="protein sequence ID" value="MFD0782511.1"/>
    <property type="molecule type" value="Genomic_DNA"/>
</dbReference>
<protein>
    <submittedName>
        <fullName evidence="2">Uncharacterized protein</fullName>
    </submittedName>
</protein>
<keyword evidence="3" id="KW-1185">Reference proteome</keyword>
<proteinExistence type="predicted"/>
<dbReference type="Proteomes" id="UP001597053">
    <property type="component" value="Unassembled WGS sequence"/>
</dbReference>
<organism evidence="2 3">
    <name type="scientific">Micromonospora azadirachtae</name>
    <dbReference type="NCBI Taxonomy" id="1970735"/>
    <lineage>
        <taxon>Bacteria</taxon>
        <taxon>Bacillati</taxon>
        <taxon>Actinomycetota</taxon>
        <taxon>Actinomycetes</taxon>
        <taxon>Micromonosporales</taxon>
        <taxon>Micromonosporaceae</taxon>
        <taxon>Micromonospora</taxon>
    </lineage>
</organism>
<name>A0ABW2ZV06_9ACTN</name>
<feature type="region of interest" description="Disordered" evidence="1">
    <location>
        <begin position="1"/>
        <end position="25"/>
    </location>
</feature>
<reference evidence="3" key="1">
    <citation type="journal article" date="2019" name="Int. J. Syst. Evol. Microbiol.">
        <title>The Global Catalogue of Microorganisms (GCM) 10K type strain sequencing project: providing services to taxonomists for standard genome sequencing and annotation.</title>
        <authorList>
            <consortium name="The Broad Institute Genomics Platform"/>
            <consortium name="The Broad Institute Genome Sequencing Center for Infectious Disease"/>
            <person name="Wu L."/>
            <person name="Ma J."/>
        </authorList>
    </citation>
    <scope>NUCLEOTIDE SEQUENCE [LARGE SCALE GENOMIC DNA]</scope>
    <source>
        <strain evidence="3">JCM 32148</strain>
    </source>
</reference>
<sequence length="53" mass="5691">MRRDVDSADAAGWPGPTFFINGRRHDGPQDLVTLNRVIGGGTSARRRPETVGG</sequence>
<evidence type="ECO:0000256" key="1">
    <source>
        <dbReference type="SAM" id="MobiDB-lite"/>
    </source>
</evidence>
<comment type="caution">
    <text evidence="2">The sequence shown here is derived from an EMBL/GenBank/DDBJ whole genome shotgun (WGS) entry which is preliminary data.</text>
</comment>
<gene>
    <name evidence="2" type="ORF">ACFQZ8_01020</name>
</gene>
<evidence type="ECO:0000313" key="3">
    <source>
        <dbReference type="Proteomes" id="UP001597053"/>
    </source>
</evidence>
<evidence type="ECO:0000313" key="2">
    <source>
        <dbReference type="EMBL" id="MFD0782511.1"/>
    </source>
</evidence>
<accession>A0ABW2ZV06</accession>